<dbReference type="EMBL" id="LN899821">
    <property type="protein sequence ID" value="CUV18986.1"/>
    <property type="molecule type" value="Genomic_DNA"/>
</dbReference>
<evidence type="ECO:0000313" key="6">
    <source>
        <dbReference type="EMBL" id="CUV18986.1"/>
    </source>
</evidence>
<dbReference type="InterPro" id="IPR050908">
    <property type="entry name" value="SmbC-like"/>
</dbReference>
<dbReference type="InterPro" id="IPR029442">
    <property type="entry name" value="GyrI-like"/>
</dbReference>
<dbReference type="Gene3D" id="3.20.80.10">
    <property type="entry name" value="Regulatory factor, effector binding domain"/>
    <property type="match status" value="1"/>
</dbReference>
<dbReference type="InterPro" id="IPR011256">
    <property type="entry name" value="Reg_factor_effector_dom_sf"/>
</dbReference>
<dbReference type="Pfam" id="PF06445">
    <property type="entry name" value="GyrI-like"/>
    <property type="match status" value="1"/>
</dbReference>
<feature type="compositionally biased region" description="Basic and acidic residues" evidence="4">
    <location>
        <begin position="279"/>
        <end position="288"/>
    </location>
</feature>
<evidence type="ECO:0000259" key="5">
    <source>
        <dbReference type="PROSITE" id="PS01124"/>
    </source>
</evidence>
<dbReference type="GO" id="GO:0003700">
    <property type="term" value="F:DNA-binding transcription factor activity"/>
    <property type="evidence" value="ECO:0007669"/>
    <property type="project" value="InterPro"/>
</dbReference>
<dbReference type="InterPro" id="IPR009057">
    <property type="entry name" value="Homeodomain-like_sf"/>
</dbReference>
<feature type="compositionally biased region" description="Basic residues" evidence="4">
    <location>
        <begin position="1"/>
        <end position="19"/>
    </location>
</feature>
<sequence length="310" mass="33627">MGARRLRNTRGWKSSKRCTARGPRAGYAGSTMKPSTERSYAQRIARVVEAIVADPGAPHTVESLAAVAHLSPYHFHRIYRALTGESLAATVQRVRLARAAHRLTGAGEPVSAVALEVGYDSPQAFARAFRGFAGVSPSAFHARQQSLSSARSGTSVPHVELIELPPIEVVCLRHDGPVATIGQTFRTLMRMLHTGQALPGTPERIGICCGDPEVRDTFRYYAAAAVPPARGLPSGSLEPARIEGGLYARHRLVGPYALIAPTFEALFGGWLPHSSYEPDDRPALERYRSPPSPPQQRDCVTDLLIPIRKD</sequence>
<dbReference type="PANTHER" id="PTHR40055:SF1">
    <property type="entry name" value="TRANSCRIPTIONAL REGULATOR YGIV-RELATED"/>
    <property type="match status" value="1"/>
</dbReference>
<gene>
    <name evidence="6" type="ORF">PSS4_v1_870005</name>
</gene>
<dbReference type="SUPFAM" id="SSF55136">
    <property type="entry name" value="Probable bacterial effector-binding domain"/>
    <property type="match status" value="1"/>
</dbReference>
<keyword evidence="2" id="KW-0238">DNA-binding</keyword>
<protein>
    <submittedName>
        <fullName evidence="6">Transcription regulator protein</fullName>
    </submittedName>
</protein>
<dbReference type="Gene3D" id="1.10.10.60">
    <property type="entry name" value="Homeodomain-like"/>
    <property type="match status" value="2"/>
</dbReference>
<keyword evidence="3" id="KW-0804">Transcription</keyword>
<reference evidence="6" key="1">
    <citation type="submission" date="2015-10" db="EMBL/GenBank/DDBJ databases">
        <authorList>
            <person name="Gilbert D.G."/>
        </authorList>
    </citation>
    <scope>NUCLEOTIDE SEQUENCE</scope>
    <source>
        <strain evidence="6">Phyl III-seqv23</strain>
    </source>
</reference>
<dbReference type="AlphaFoldDB" id="A0A0S4U9U3"/>
<keyword evidence="1" id="KW-0805">Transcription regulation</keyword>
<evidence type="ECO:0000256" key="2">
    <source>
        <dbReference type="ARBA" id="ARBA00023125"/>
    </source>
</evidence>
<proteinExistence type="predicted"/>
<feature type="region of interest" description="Disordered" evidence="4">
    <location>
        <begin position="1"/>
        <end position="33"/>
    </location>
</feature>
<dbReference type="SMART" id="SM00342">
    <property type="entry name" value="HTH_ARAC"/>
    <property type="match status" value="1"/>
</dbReference>
<evidence type="ECO:0000256" key="3">
    <source>
        <dbReference type="ARBA" id="ARBA00023163"/>
    </source>
</evidence>
<feature type="region of interest" description="Disordered" evidence="4">
    <location>
        <begin position="279"/>
        <end position="301"/>
    </location>
</feature>
<evidence type="ECO:0000256" key="1">
    <source>
        <dbReference type="ARBA" id="ARBA00023015"/>
    </source>
</evidence>
<dbReference type="SMART" id="SM00871">
    <property type="entry name" value="AraC_E_bind"/>
    <property type="match status" value="1"/>
</dbReference>
<dbReference type="PROSITE" id="PS01124">
    <property type="entry name" value="HTH_ARAC_FAMILY_2"/>
    <property type="match status" value="1"/>
</dbReference>
<feature type="domain" description="HTH araC/xylS-type" evidence="5">
    <location>
        <begin position="42"/>
        <end position="143"/>
    </location>
</feature>
<dbReference type="SUPFAM" id="SSF46689">
    <property type="entry name" value="Homeodomain-like"/>
    <property type="match status" value="2"/>
</dbReference>
<evidence type="ECO:0000256" key="4">
    <source>
        <dbReference type="SAM" id="MobiDB-lite"/>
    </source>
</evidence>
<dbReference type="PRINTS" id="PR00032">
    <property type="entry name" value="HTHARAC"/>
</dbReference>
<dbReference type="InterPro" id="IPR010499">
    <property type="entry name" value="AraC_E-bd"/>
</dbReference>
<accession>A0A0S4U9U3</accession>
<dbReference type="Pfam" id="PF12833">
    <property type="entry name" value="HTH_18"/>
    <property type="match status" value="1"/>
</dbReference>
<dbReference type="InterPro" id="IPR020449">
    <property type="entry name" value="Tscrpt_reg_AraC-type_HTH"/>
</dbReference>
<dbReference type="PANTHER" id="PTHR40055">
    <property type="entry name" value="TRANSCRIPTIONAL REGULATOR YGIV-RELATED"/>
    <property type="match status" value="1"/>
</dbReference>
<dbReference type="InterPro" id="IPR018060">
    <property type="entry name" value="HTH_AraC"/>
</dbReference>
<name>A0A0S4U9U3_RALSL</name>
<dbReference type="GO" id="GO:0043565">
    <property type="term" value="F:sequence-specific DNA binding"/>
    <property type="evidence" value="ECO:0007669"/>
    <property type="project" value="InterPro"/>
</dbReference>
<organism evidence="6">
    <name type="scientific">Ralstonia solanacearum</name>
    <name type="common">Pseudomonas solanacearum</name>
    <dbReference type="NCBI Taxonomy" id="305"/>
    <lineage>
        <taxon>Bacteria</taxon>
        <taxon>Pseudomonadati</taxon>
        <taxon>Pseudomonadota</taxon>
        <taxon>Betaproteobacteria</taxon>
        <taxon>Burkholderiales</taxon>
        <taxon>Burkholderiaceae</taxon>
        <taxon>Ralstonia</taxon>
        <taxon>Ralstonia solanacearum species complex</taxon>
    </lineage>
</organism>